<evidence type="ECO:0000313" key="2">
    <source>
        <dbReference type="EMBL" id="KAF8692163.1"/>
    </source>
</evidence>
<dbReference type="Proteomes" id="UP000636709">
    <property type="component" value="Unassembled WGS sequence"/>
</dbReference>
<dbReference type="Gene3D" id="3.40.50.1820">
    <property type="entry name" value="alpha/beta hydrolase"/>
    <property type="match status" value="2"/>
</dbReference>
<organism evidence="2 3">
    <name type="scientific">Digitaria exilis</name>
    <dbReference type="NCBI Taxonomy" id="1010633"/>
    <lineage>
        <taxon>Eukaryota</taxon>
        <taxon>Viridiplantae</taxon>
        <taxon>Streptophyta</taxon>
        <taxon>Embryophyta</taxon>
        <taxon>Tracheophyta</taxon>
        <taxon>Spermatophyta</taxon>
        <taxon>Magnoliopsida</taxon>
        <taxon>Liliopsida</taxon>
        <taxon>Poales</taxon>
        <taxon>Poaceae</taxon>
        <taxon>PACMAD clade</taxon>
        <taxon>Panicoideae</taxon>
        <taxon>Panicodae</taxon>
        <taxon>Paniceae</taxon>
        <taxon>Anthephorinae</taxon>
        <taxon>Digitaria</taxon>
    </lineage>
</organism>
<gene>
    <name evidence="2" type="ORF">HU200_039764</name>
</gene>
<dbReference type="SUPFAM" id="SSF53474">
    <property type="entry name" value="alpha/beta-Hydrolases"/>
    <property type="match status" value="1"/>
</dbReference>
<proteinExistence type="inferred from homology"/>
<accession>A0A835BBG7</accession>
<dbReference type="GO" id="GO:0019748">
    <property type="term" value="P:secondary metabolic process"/>
    <property type="evidence" value="ECO:0007669"/>
    <property type="project" value="TreeGrafter"/>
</dbReference>
<dbReference type="PANTHER" id="PTHR11802">
    <property type="entry name" value="SERINE PROTEASE FAMILY S10 SERINE CARBOXYPEPTIDASE"/>
    <property type="match status" value="1"/>
</dbReference>
<evidence type="ECO:0000313" key="3">
    <source>
        <dbReference type="Proteomes" id="UP000636709"/>
    </source>
</evidence>
<dbReference type="GO" id="GO:0004185">
    <property type="term" value="F:serine-type carboxypeptidase activity"/>
    <property type="evidence" value="ECO:0007669"/>
    <property type="project" value="InterPro"/>
</dbReference>
<dbReference type="AlphaFoldDB" id="A0A835BBG7"/>
<sequence>MTGTELFYYFVEYSSHGLAFEVGPLNFVLQPYDGTLPRLVYSPDSWTRKGYDIGDISSSRQVVTFLRKWFDEHPWLLSNPFYVAGDSYGGKMTPLVAQFISEGDFFWRRHNNCLSKAAVKNCKGDYVNPTNELCASVLQTINDEYRYYLSYFWVNDNATRAALGIRERTVTEWVTCKRSGFPYTHDVSSSIKYHFNQTTRGYRALVYSGDHDLGIPFLGTHAWIRSFNFSIVDAWRAWHLDGQAAGLSHLLMPLNFTIHPLLLSQNHHFAPSSLSMVCG</sequence>
<comment type="similarity">
    <text evidence="1">Belongs to the peptidase S10 family.</text>
</comment>
<dbReference type="PANTHER" id="PTHR11802:SF461">
    <property type="entry name" value="OS02G0687900 PROTEIN"/>
    <property type="match status" value="1"/>
</dbReference>
<dbReference type="EMBL" id="JACEFO010001947">
    <property type="protein sequence ID" value="KAF8692163.1"/>
    <property type="molecule type" value="Genomic_DNA"/>
</dbReference>
<dbReference type="GO" id="GO:0016747">
    <property type="term" value="F:acyltransferase activity, transferring groups other than amino-acyl groups"/>
    <property type="evidence" value="ECO:0007669"/>
    <property type="project" value="TreeGrafter"/>
</dbReference>
<dbReference type="Pfam" id="PF00450">
    <property type="entry name" value="Peptidase_S10"/>
    <property type="match status" value="2"/>
</dbReference>
<keyword evidence="3" id="KW-1185">Reference proteome</keyword>
<evidence type="ECO:0008006" key="4">
    <source>
        <dbReference type="Google" id="ProtNLM"/>
    </source>
</evidence>
<dbReference type="OrthoDB" id="735686at2759"/>
<dbReference type="GO" id="GO:0006508">
    <property type="term" value="P:proteolysis"/>
    <property type="evidence" value="ECO:0007669"/>
    <property type="project" value="InterPro"/>
</dbReference>
<dbReference type="InterPro" id="IPR029058">
    <property type="entry name" value="AB_hydrolase_fold"/>
</dbReference>
<reference evidence="2" key="1">
    <citation type="submission" date="2020-07" db="EMBL/GenBank/DDBJ databases">
        <title>Genome sequence and genetic diversity analysis of an under-domesticated orphan crop, white fonio (Digitaria exilis).</title>
        <authorList>
            <person name="Bennetzen J.L."/>
            <person name="Chen S."/>
            <person name="Ma X."/>
            <person name="Wang X."/>
            <person name="Yssel A.E.J."/>
            <person name="Chaluvadi S.R."/>
            <person name="Johnson M."/>
            <person name="Gangashetty P."/>
            <person name="Hamidou F."/>
            <person name="Sanogo M.D."/>
            <person name="Zwaenepoel A."/>
            <person name="Wallace J."/>
            <person name="Van De Peer Y."/>
            <person name="Van Deynze A."/>
        </authorList>
    </citation>
    <scope>NUCLEOTIDE SEQUENCE</scope>
    <source>
        <tissue evidence="2">Leaves</tissue>
    </source>
</reference>
<evidence type="ECO:0000256" key="1">
    <source>
        <dbReference type="ARBA" id="ARBA00009431"/>
    </source>
</evidence>
<dbReference type="InterPro" id="IPR001563">
    <property type="entry name" value="Peptidase_S10"/>
</dbReference>
<comment type="caution">
    <text evidence="2">The sequence shown here is derived from an EMBL/GenBank/DDBJ whole genome shotgun (WGS) entry which is preliminary data.</text>
</comment>
<name>A0A835BBG7_9POAL</name>
<protein>
    <recommendedName>
        <fullName evidence="4">Serine carboxypeptidase</fullName>
    </recommendedName>
</protein>